<gene>
    <name evidence="1" type="ORF">V6N12_076332</name>
</gene>
<dbReference type="PANTHER" id="PTHR31286">
    <property type="entry name" value="GLYCINE-RICH CELL WALL STRUCTURAL PROTEIN 1.8-LIKE"/>
    <property type="match status" value="1"/>
</dbReference>
<accession>A0ABR2D9H8</accession>
<dbReference type="InterPro" id="IPR040256">
    <property type="entry name" value="At4g02000-like"/>
</dbReference>
<evidence type="ECO:0008006" key="3">
    <source>
        <dbReference type="Google" id="ProtNLM"/>
    </source>
</evidence>
<dbReference type="PANTHER" id="PTHR31286:SF173">
    <property type="entry name" value="DUF4283 DOMAIN-CONTAINING PROTEIN"/>
    <property type="match status" value="1"/>
</dbReference>
<reference evidence="1 2" key="1">
    <citation type="journal article" date="2024" name="G3 (Bethesda)">
        <title>Genome assembly of Hibiscus sabdariffa L. provides insights into metabolisms of medicinal natural products.</title>
        <authorList>
            <person name="Kim T."/>
        </authorList>
    </citation>
    <scope>NUCLEOTIDE SEQUENCE [LARGE SCALE GENOMIC DNA]</scope>
    <source>
        <strain evidence="1">TK-2024</strain>
        <tissue evidence="1">Old leaves</tissue>
    </source>
</reference>
<sequence length="129" mass="14399">MVWIRLLGLPVTLYKWSIIEEIGASISPVVKLDYQTESGRRGHFARMALSIDLSKPMITKLIFNGRIQLVEYELLPVICFPCRRYGHAQDGCHDSGNAPAPGATMSIYPAKNPPPSDRLWGLQCDTHSC</sequence>
<organism evidence="1 2">
    <name type="scientific">Hibiscus sabdariffa</name>
    <name type="common">roselle</name>
    <dbReference type="NCBI Taxonomy" id="183260"/>
    <lineage>
        <taxon>Eukaryota</taxon>
        <taxon>Viridiplantae</taxon>
        <taxon>Streptophyta</taxon>
        <taxon>Embryophyta</taxon>
        <taxon>Tracheophyta</taxon>
        <taxon>Spermatophyta</taxon>
        <taxon>Magnoliopsida</taxon>
        <taxon>eudicotyledons</taxon>
        <taxon>Gunneridae</taxon>
        <taxon>Pentapetalae</taxon>
        <taxon>rosids</taxon>
        <taxon>malvids</taxon>
        <taxon>Malvales</taxon>
        <taxon>Malvaceae</taxon>
        <taxon>Malvoideae</taxon>
        <taxon>Hibiscus</taxon>
    </lineage>
</organism>
<keyword evidence="2" id="KW-1185">Reference proteome</keyword>
<evidence type="ECO:0000313" key="2">
    <source>
        <dbReference type="Proteomes" id="UP001472677"/>
    </source>
</evidence>
<dbReference type="EMBL" id="JBBPBM010000033">
    <property type="protein sequence ID" value="KAK8533051.1"/>
    <property type="molecule type" value="Genomic_DNA"/>
</dbReference>
<evidence type="ECO:0000313" key="1">
    <source>
        <dbReference type="EMBL" id="KAK8533051.1"/>
    </source>
</evidence>
<dbReference type="Proteomes" id="UP001472677">
    <property type="component" value="Unassembled WGS sequence"/>
</dbReference>
<comment type="caution">
    <text evidence="1">The sequence shown here is derived from an EMBL/GenBank/DDBJ whole genome shotgun (WGS) entry which is preliminary data.</text>
</comment>
<protein>
    <recommendedName>
        <fullName evidence="3">DUF4283 domain-containing protein</fullName>
    </recommendedName>
</protein>
<proteinExistence type="predicted"/>
<name>A0ABR2D9H8_9ROSI</name>